<name>A0AAW2RHF9_9LAMI</name>
<dbReference type="GO" id="GO:0061630">
    <property type="term" value="F:ubiquitin protein ligase activity"/>
    <property type="evidence" value="ECO:0007669"/>
    <property type="project" value="UniProtKB-EC"/>
</dbReference>
<dbReference type="PANTHER" id="PTHR45647:SF100">
    <property type="entry name" value="U-BOX DOMAIN-CONTAINING PROTEIN 33"/>
    <property type="match status" value="1"/>
</dbReference>
<comment type="catalytic activity">
    <reaction evidence="1">
        <text>S-ubiquitinyl-[E2 ubiquitin-conjugating enzyme]-L-cysteine + [acceptor protein]-L-lysine = [E2 ubiquitin-conjugating enzyme]-L-cysteine + N(6)-ubiquitinyl-[acceptor protein]-L-lysine.</text>
        <dbReference type="EC" id="2.3.2.27"/>
    </reaction>
</comment>
<dbReference type="PANTHER" id="PTHR45647">
    <property type="entry name" value="OS02G0152300 PROTEIN"/>
    <property type="match status" value="1"/>
</dbReference>
<protein>
    <recommendedName>
        <fullName evidence="2">RING-type E3 ubiquitin transferase</fullName>
        <ecNumber evidence="2">2.3.2.27</ecNumber>
    </recommendedName>
</protein>
<reference evidence="4" key="2">
    <citation type="journal article" date="2024" name="Plant">
        <title>Genomic evolution and insights into agronomic trait innovations of Sesamum species.</title>
        <authorList>
            <person name="Miao H."/>
            <person name="Wang L."/>
            <person name="Qu L."/>
            <person name="Liu H."/>
            <person name="Sun Y."/>
            <person name="Le M."/>
            <person name="Wang Q."/>
            <person name="Wei S."/>
            <person name="Zheng Y."/>
            <person name="Lin W."/>
            <person name="Duan Y."/>
            <person name="Cao H."/>
            <person name="Xiong S."/>
            <person name="Wang X."/>
            <person name="Wei L."/>
            <person name="Li C."/>
            <person name="Ma Q."/>
            <person name="Ju M."/>
            <person name="Zhao R."/>
            <person name="Li G."/>
            <person name="Mu C."/>
            <person name="Tian Q."/>
            <person name="Mei H."/>
            <person name="Zhang T."/>
            <person name="Gao T."/>
            <person name="Zhang H."/>
        </authorList>
    </citation>
    <scope>NUCLEOTIDE SEQUENCE</scope>
    <source>
        <strain evidence="4">G01</strain>
    </source>
</reference>
<dbReference type="SUPFAM" id="SSF52402">
    <property type="entry name" value="Adenine nucleotide alpha hydrolases-like"/>
    <property type="match status" value="1"/>
</dbReference>
<dbReference type="AlphaFoldDB" id="A0AAW2RHF9"/>
<evidence type="ECO:0000256" key="1">
    <source>
        <dbReference type="ARBA" id="ARBA00000900"/>
    </source>
</evidence>
<dbReference type="EMBL" id="JACGWK010000001">
    <property type="protein sequence ID" value="KAL0379513.1"/>
    <property type="molecule type" value="Genomic_DNA"/>
</dbReference>
<dbReference type="Gene3D" id="3.40.50.620">
    <property type="entry name" value="HUPs"/>
    <property type="match status" value="1"/>
</dbReference>
<dbReference type="EC" id="2.3.2.27" evidence="2"/>
<comment type="caution">
    <text evidence="4">The sequence shown here is derived from an EMBL/GenBank/DDBJ whole genome shotgun (WGS) entry which is preliminary data.</text>
</comment>
<keyword evidence="3" id="KW-0833">Ubl conjugation pathway</keyword>
<dbReference type="InterPro" id="IPR051348">
    <property type="entry name" value="U-box_ubiquitin_ligases"/>
</dbReference>
<evidence type="ECO:0000313" key="4">
    <source>
        <dbReference type="EMBL" id="KAL0379513.1"/>
    </source>
</evidence>
<dbReference type="InterPro" id="IPR014729">
    <property type="entry name" value="Rossmann-like_a/b/a_fold"/>
</dbReference>
<proteinExistence type="predicted"/>
<sequence length="293" mass="32816">MVEIPQPISGIGCPDIGLTNLSLRNSGGMRAEKETVEEVEPRTTSPPLKEDMMFVALGKDVKESETVLAWALNNSRGTKICILHVHQPAQKLPMMGTKVPISLLEEHQVKAYHENERHEMSKILGKYIRLCDQAGVQAEKVCTEMDSIEKGIVQLISKHGVKWLVMGAAANKSYSRLSEQCGGEKLHPSMMLGGLLQLLGDLCSFDVGNLPQQSRNMRVYYMSGELLASYPRAMSGTREWGLGEVFSKTKRIELVTIPTKWQIHCSFNCEEKLFLLKRNYSVYLHSKEIPSLP</sequence>
<accession>A0AAW2RHF9</accession>
<evidence type="ECO:0000256" key="2">
    <source>
        <dbReference type="ARBA" id="ARBA00012483"/>
    </source>
</evidence>
<reference evidence="4" key="1">
    <citation type="submission" date="2020-06" db="EMBL/GenBank/DDBJ databases">
        <authorList>
            <person name="Li T."/>
            <person name="Hu X."/>
            <person name="Zhang T."/>
            <person name="Song X."/>
            <person name="Zhang H."/>
            <person name="Dai N."/>
            <person name="Sheng W."/>
            <person name="Hou X."/>
            <person name="Wei L."/>
        </authorList>
    </citation>
    <scope>NUCLEOTIDE SEQUENCE</scope>
    <source>
        <strain evidence="4">G01</strain>
        <tissue evidence="4">Leaf</tissue>
    </source>
</reference>
<organism evidence="4">
    <name type="scientific">Sesamum angustifolium</name>
    <dbReference type="NCBI Taxonomy" id="2727405"/>
    <lineage>
        <taxon>Eukaryota</taxon>
        <taxon>Viridiplantae</taxon>
        <taxon>Streptophyta</taxon>
        <taxon>Embryophyta</taxon>
        <taxon>Tracheophyta</taxon>
        <taxon>Spermatophyta</taxon>
        <taxon>Magnoliopsida</taxon>
        <taxon>eudicotyledons</taxon>
        <taxon>Gunneridae</taxon>
        <taxon>Pentapetalae</taxon>
        <taxon>asterids</taxon>
        <taxon>lamiids</taxon>
        <taxon>Lamiales</taxon>
        <taxon>Pedaliaceae</taxon>
        <taxon>Sesamum</taxon>
    </lineage>
</organism>
<evidence type="ECO:0000256" key="3">
    <source>
        <dbReference type="ARBA" id="ARBA00022786"/>
    </source>
</evidence>
<dbReference type="CDD" id="cd01989">
    <property type="entry name" value="USP_STK_Ubox_N"/>
    <property type="match status" value="1"/>
</dbReference>
<gene>
    <name evidence="4" type="ORF">Sangu_0015600</name>
</gene>